<dbReference type="SUPFAM" id="SSF53098">
    <property type="entry name" value="Ribonuclease H-like"/>
    <property type="match status" value="1"/>
</dbReference>
<evidence type="ECO:0000313" key="5">
    <source>
        <dbReference type="Proteomes" id="UP000799441"/>
    </source>
</evidence>
<comment type="caution">
    <text evidence="4">The sequence shown here is derived from an EMBL/GenBank/DDBJ whole genome shotgun (WGS) entry which is preliminary data.</text>
</comment>
<dbReference type="OrthoDB" id="5953249at2759"/>
<feature type="compositionally biased region" description="Polar residues" evidence="2">
    <location>
        <begin position="1"/>
        <end position="28"/>
    </location>
</feature>
<dbReference type="InterPro" id="IPR012337">
    <property type="entry name" value="RNaseH-like_sf"/>
</dbReference>
<dbReference type="PANTHER" id="PTHR28083:SF1">
    <property type="entry name" value="GOOD FOR FULL DBP5 ACTIVITY PROTEIN 2"/>
    <property type="match status" value="1"/>
</dbReference>
<keyword evidence="1" id="KW-0175">Coiled coil</keyword>
<dbReference type="GO" id="GO:0003676">
    <property type="term" value="F:nucleic acid binding"/>
    <property type="evidence" value="ECO:0007669"/>
    <property type="project" value="InterPro"/>
</dbReference>
<evidence type="ECO:0000313" key="4">
    <source>
        <dbReference type="EMBL" id="KAF2717467.1"/>
    </source>
</evidence>
<evidence type="ECO:0000256" key="2">
    <source>
        <dbReference type="SAM" id="MobiDB-lite"/>
    </source>
</evidence>
<feature type="region of interest" description="Disordered" evidence="2">
    <location>
        <begin position="632"/>
        <end position="659"/>
    </location>
</feature>
<proteinExistence type="predicted"/>
<dbReference type="AlphaFoldDB" id="A0A9P4PYT9"/>
<dbReference type="InterPro" id="IPR040151">
    <property type="entry name" value="Gfd2/YDR514C-like"/>
</dbReference>
<keyword evidence="5" id="KW-1185">Reference proteome</keyword>
<sequence>MPAQSTGGRSQTQSNDAPSQSNPTPSTEEGSKALQPHVSLGDDNTHAAQADEQAPSVERLLHGLTVVDPSFTKNLPAPSPRATSIPTVAKESQVTSAQSTGQYQKDHTPICNVDTVASSPYKSNLCVGQTAAHGSTFAPFGAVTKYCYKFVSTDYVQPLASAFWDAGKIWNRHWDLFYLNPSVSPMTKPVILVPEQQLLELLGECKRSFPGANLAITEDLRQEGLLLTFDFEQPELRPYYLGLSDSRVRHDCLLEEIPHPNDSELAGMSTIAEQGDDRSLNRFKEMIGLAQEIAKNKKKVKREKHKAEQDVQKQRATNSLLQAQRYLGLAPPQSDDVQAPGASEGGEARPNVSHPIDISCIAPFARDKDVVLIAIDLEAWEHSSNVITEIGIATLDSRTLNGLAPGRVGEAWQQVVRGRHFRILEHKNKVNEDFVQGCPEKFEFGESEFVARDLAASACTSCFHPPFSATVMNSSSTEVSGEEIPPRNIVLVGHDVGQDIEMCKKLGFHPANRGNLLTTLDTAALYRAYCRDPNPKSLGGILSDFDIAGWNLHNAGNDAVYTLWALMAMCVSAAAEQGTDKLQQRLDVDLERRNLTAVQQAHKRVQDEVTGWETGGDSRKAGVYEVGESSEMQYAGRQGKQGKPVFGPERPPAVSSNGLYTMGGVPLDV</sequence>
<evidence type="ECO:0000256" key="1">
    <source>
        <dbReference type="SAM" id="Coils"/>
    </source>
</evidence>
<name>A0A9P4PYT9_9PEZI</name>
<gene>
    <name evidence="4" type="ORF">K431DRAFT_233035</name>
</gene>
<dbReference type="InterPro" id="IPR036397">
    <property type="entry name" value="RNaseH_sf"/>
</dbReference>
<dbReference type="Proteomes" id="UP000799441">
    <property type="component" value="Unassembled WGS sequence"/>
</dbReference>
<accession>A0A9P4PYT9</accession>
<feature type="coiled-coil region" evidence="1">
    <location>
        <begin position="290"/>
        <end position="324"/>
    </location>
</feature>
<dbReference type="InterPro" id="IPR048519">
    <property type="entry name" value="Gfd2/YDR514C-like_C"/>
</dbReference>
<organism evidence="4 5">
    <name type="scientific">Polychaeton citri CBS 116435</name>
    <dbReference type="NCBI Taxonomy" id="1314669"/>
    <lineage>
        <taxon>Eukaryota</taxon>
        <taxon>Fungi</taxon>
        <taxon>Dikarya</taxon>
        <taxon>Ascomycota</taxon>
        <taxon>Pezizomycotina</taxon>
        <taxon>Dothideomycetes</taxon>
        <taxon>Dothideomycetidae</taxon>
        <taxon>Capnodiales</taxon>
        <taxon>Capnodiaceae</taxon>
        <taxon>Polychaeton</taxon>
    </lineage>
</organism>
<dbReference type="Gene3D" id="3.30.420.10">
    <property type="entry name" value="Ribonuclease H-like superfamily/Ribonuclease H"/>
    <property type="match status" value="1"/>
</dbReference>
<feature type="domain" description="Gfd2/YDR514C-like C-terminal" evidence="3">
    <location>
        <begin position="371"/>
        <end position="569"/>
    </location>
</feature>
<evidence type="ECO:0000259" key="3">
    <source>
        <dbReference type="Pfam" id="PF21762"/>
    </source>
</evidence>
<feature type="region of interest" description="Disordered" evidence="2">
    <location>
        <begin position="331"/>
        <end position="352"/>
    </location>
</feature>
<dbReference type="GO" id="GO:0005634">
    <property type="term" value="C:nucleus"/>
    <property type="evidence" value="ECO:0007669"/>
    <property type="project" value="TreeGrafter"/>
</dbReference>
<protein>
    <recommendedName>
        <fullName evidence="3">Gfd2/YDR514C-like C-terminal domain-containing protein</fullName>
    </recommendedName>
</protein>
<dbReference type="EMBL" id="MU003843">
    <property type="protein sequence ID" value="KAF2717467.1"/>
    <property type="molecule type" value="Genomic_DNA"/>
</dbReference>
<reference evidence="4" key="1">
    <citation type="journal article" date="2020" name="Stud. Mycol.">
        <title>101 Dothideomycetes genomes: a test case for predicting lifestyles and emergence of pathogens.</title>
        <authorList>
            <person name="Haridas S."/>
            <person name="Albert R."/>
            <person name="Binder M."/>
            <person name="Bloem J."/>
            <person name="Labutti K."/>
            <person name="Salamov A."/>
            <person name="Andreopoulos B."/>
            <person name="Baker S."/>
            <person name="Barry K."/>
            <person name="Bills G."/>
            <person name="Bluhm B."/>
            <person name="Cannon C."/>
            <person name="Castanera R."/>
            <person name="Culley D."/>
            <person name="Daum C."/>
            <person name="Ezra D."/>
            <person name="Gonzalez J."/>
            <person name="Henrissat B."/>
            <person name="Kuo A."/>
            <person name="Liang C."/>
            <person name="Lipzen A."/>
            <person name="Lutzoni F."/>
            <person name="Magnuson J."/>
            <person name="Mondo S."/>
            <person name="Nolan M."/>
            <person name="Ohm R."/>
            <person name="Pangilinan J."/>
            <person name="Park H.-J."/>
            <person name="Ramirez L."/>
            <person name="Alfaro M."/>
            <person name="Sun H."/>
            <person name="Tritt A."/>
            <person name="Yoshinaga Y."/>
            <person name="Zwiers L.-H."/>
            <person name="Turgeon B."/>
            <person name="Goodwin S."/>
            <person name="Spatafora J."/>
            <person name="Crous P."/>
            <person name="Grigoriev I."/>
        </authorList>
    </citation>
    <scope>NUCLEOTIDE SEQUENCE</scope>
    <source>
        <strain evidence="4">CBS 116435</strain>
    </source>
</reference>
<feature type="region of interest" description="Disordered" evidence="2">
    <location>
        <begin position="1"/>
        <end position="52"/>
    </location>
</feature>
<dbReference type="Pfam" id="PF21762">
    <property type="entry name" value="DEDDh_C"/>
    <property type="match status" value="1"/>
</dbReference>
<dbReference type="PANTHER" id="PTHR28083">
    <property type="entry name" value="GOOD FOR FULL DBP5 ACTIVITY PROTEIN 2"/>
    <property type="match status" value="1"/>
</dbReference>